<evidence type="ECO:0000313" key="2">
    <source>
        <dbReference type="Proteomes" id="UP000617951"/>
    </source>
</evidence>
<protein>
    <submittedName>
        <fullName evidence="1">Uncharacterized protein</fullName>
    </submittedName>
</protein>
<dbReference type="RefSeq" id="WP_178619207.1">
    <property type="nucleotide sequence ID" value="NZ_JACRSS010000003.1"/>
</dbReference>
<keyword evidence="2" id="KW-1185">Reference proteome</keyword>
<comment type="caution">
    <text evidence="1">The sequence shown here is derived from an EMBL/GenBank/DDBJ whole genome shotgun (WGS) entry which is preliminary data.</text>
</comment>
<organism evidence="1 2">
    <name type="scientific">Guopingia tenuis</name>
    <dbReference type="NCBI Taxonomy" id="2763656"/>
    <lineage>
        <taxon>Bacteria</taxon>
        <taxon>Bacillati</taxon>
        <taxon>Bacillota</taxon>
        <taxon>Clostridia</taxon>
        <taxon>Christensenellales</taxon>
        <taxon>Christensenellaceae</taxon>
        <taxon>Guopingia</taxon>
    </lineage>
</organism>
<reference evidence="1" key="1">
    <citation type="submission" date="2020-08" db="EMBL/GenBank/DDBJ databases">
        <title>Genome public.</title>
        <authorList>
            <person name="Liu C."/>
            <person name="Sun Q."/>
        </authorList>
    </citation>
    <scope>NUCLEOTIDE SEQUENCE</scope>
    <source>
        <strain evidence="1">NSJ-63</strain>
    </source>
</reference>
<dbReference type="AlphaFoldDB" id="A0A926HST0"/>
<gene>
    <name evidence="1" type="ORF">H8693_07540</name>
</gene>
<evidence type="ECO:0000313" key="1">
    <source>
        <dbReference type="EMBL" id="MBC8538787.1"/>
    </source>
</evidence>
<proteinExistence type="predicted"/>
<name>A0A926HST0_9FIRM</name>
<dbReference type="Proteomes" id="UP000617951">
    <property type="component" value="Unassembled WGS sequence"/>
</dbReference>
<sequence length="71" mass="7775">MTMYAMVIEIYNNCSLLVQDCSTGQDVVVFAANACRFRAGERILVEYSGAMTMSLPPQISADCIRRVSGCC</sequence>
<dbReference type="EMBL" id="JACRSS010000003">
    <property type="protein sequence ID" value="MBC8538787.1"/>
    <property type="molecule type" value="Genomic_DNA"/>
</dbReference>
<accession>A0A926HST0</accession>